<dbReference type="GeneID" id="20530930"/>
<accession>A0A058YZG2</accession>
<proteinExistence type="predicted"/>
<gene>
    <name evidence="2" type="ORF">H696_06205</name>
</gene>
<name>A0A058YZG2_FONAL</name>
<dbReference type="GO" id="GO:0004792">
    <property type="term" value="F:thiosulfate-cyanide sulfurtransferase activity"/>
    <property type="evidence" value="ECO:0007669"/>
    <property type="project" value="TreeGrafter"/>
</dbReference>
<dbReference type="CDD" id="cd00757">
    <property type="entry name" value="ThiF_MoeB_HesA_family"/>
    <property type="match status" value="1"/>
</dbReference>
<dbReference type="InterPro" id="IPR036873">
    <property type="entry name" value="Rhodanese-like_dom_sf"/>
</dbReference>
<dbReference type="STRING" id="691883.A0A058YZG2"/>
<dbReference type="GO" id="GO:0005737">
    <property type="term" value="C:cytoplasm"/>
    <property type="evidence" value="ECO:0007669"/>
    <property type="project" value="TreeGrafter"/>
</dbReference>
<dbReference type="InterPro" id="IPR035985">
    <property type="entry name" value="Ubiquitin-activating_enz"/>
</dbReference>
<dbReference type="InterPro" id="IPR000594">
    <property type="entry name" value="ThiF_NAD_FAD-bd"/>
</dbReference>
<dbReference type="AlphaFoldDB" id="A0A058YZG2"/>
<evidence type="ECO:0000313" key="3">
    <source>
        <dbReference type="Proteomes" id="UP000030693"/>
    </source>
</evidence>
<dbReference type="EMBL" id="KB932230">
    <property type="protein sequence ID" value="KCV67369.1"/>
    <property type="molecule type" value="Genomic_DNA"/>
</dbReference>
<dbReference type="OrthoDB" id="10261062at2759"/>
<dbReference type="eggNOG" id="KOG2017">
    <property type="taxonomic scope" value="Eukaryota"/>
</dbReference>
<dbReference type="Pfam" id="PF00899">
    <property type="entry name" value="ThiF"/>
    <property type="match status" value="1"/>
</dbReference>
<dbReference type="GO" id="GO:0016779">
    <property type="term" value="F:nucleotidyltransferase activity"/>
    <property type="evidence" value="ECO:0007669"/>
    <property type="project" value="TreeGrafter"/>
</dbReference>
<dbReference type="Proteomes" id="UP000030693">
    <property type="component" value="Unassembled WGS sequence"/>
</dbReference>
<reference evidence="2" key="1">
    <citation type="submission" date="2013-04" db="EMBL/GenBank/DDBJ databases">
        <title>The Genome Sequence of Fonticula alba ATCC 38817.</title>
        <authorList>
            <consortium name="The Broad Institute Genomics Platform"/>
            <person name="Russ C."/>
            <person name="Cuomo C."/>
            <person name="Burger G."/>
            <person name="Gray M.W."/>
            <person name="Holland P.W.H."/>
            <person name="King N."/>
            <person name="Lang F.B.F."/>
            <person name="Roger A.J."/>
            <person name="Ruiz-Trillo I."/>
            <person name="Brown M."/>
            <person name="Walker B."/>
            <person name="Young S."/>
            <person name="Zeng Q."/>
            <person name="Gargeya S."/>
            <person name="Fitzgerald M."/>
            <person name="Haas B."/>
            <person name="Abouelleil A."/>
            <person name="Allen A.W."/>
            <person name="Alvarado L."/>
            <person name="Arachchi H.M."/>
            <person name="Berlin A.M."/>
            <person name="Chapman S.B."/>
            <person name="Gainer-Dewar J."/>
            <person name="Goldberg J."/>
            <person name="Griggs A."/>
            <person name="Gujja S."/>
            <person name="Hansen M."/>
            <person name="Howarth C."/>
            <person name="Imamovic A."/>
            <person name="Ireland A."/>
            <person name="Larimer J."/>
            <person name="McCowan C."/>
            <person name="Murphy C."/>
            <person name="Pearson M."/>
            <person name="Poon T.W."/>
            <person name="Priest M."/>
            <person name="Roberts A."/>
            <person name="Saif S."/>
            <person name="Shea T."/>
            <person name="Sisk P."/>
            <person name="Sykes S."/>
            <person name="Wortman J."/>
            <person name="Nusbaum C."/>
            <person name="Birren B."/>
        </authorList>
    </citation>
    <scope>NUCLEOTIDE SEQUENCE [LARGE SCALE GENOMIC DNA]</scope>
    <source>
        <strain evidence="2">ATCC 38817</strain>
    </source>
</reference>
<dbReference type="Gene3D" id="3.40.50.720">
    <property type="entry name" value="NAD(P)-binding Rossmann-like Domain"/>
    <property type="match status" value="1"/>
</dbReference>
<dbReference type="InterPro" id="IPR045886">
    <property type="entry name" value="ThiF/MoeB/HesA"/>
</dbReference>
<dbReference type="RefSeq" id="XP_009498225.1">
    <property type="nucleotide sequence ID" value="XM_009499950.1"/>
</dbReference>
<protein>
    <recommendedName>
        <fullName evidence="1">THIF-type NAD/FAD binding fold domain-containing protein</fullName>
    </recommendedName>
</protein>
<keyword evidence="3" id="KW-1185">Reference proteome</keyword>
<feature type="domain" description="THIF-type NAD/FAD binding fold" evidence="1">
    <location>
        <begin position="121"/>
        <end position="343"/>
    </location>
</feature>
<organism evidence="2">
    <name type="scientific">Fonticula alba</name>
    <name type="common">Slime mold</name>
    <dbReference type="NCBI Taxonomy" id="691883"/>
    <lineage>
        <taxon>Eukaryota</taxon>
        <taxon>Rotosphaerida</taxon>
        <taxon>Fonticulaceae</taxon>
        <taxon>Fonticula</taxon>
    </lineage>
</organism>
<dbReference type="PANTHER" id="PTHR10953">
    <property type="entry name" value="UBIQUITIN-ACTIVATING ENZYME E1"/>
    <property type="match status" value="1"/>
</dbReference>
<evidence type="ECO:0000313" key="2">
    <source>
        <dbReference type="EMBL" id="KCV67369.1"/>
    </source>
</evidence>
<sequence>MSVATETDLLRRRIECAEAHIAALEAGLSASTCPVSVPHTPCYCAGLPAGSTVSGKTGDAGDVGGVPKLVTLEGLTVEEIGRYSRQLLLPEFSFSAAELPPWTLPGLGNDLCSEFSINPAAKLSGQARLAQARVLLVGCGGLGAPAGLYLGACGLGELGLVDFDLVERSNLPRQIAFGVPDLGRSKAEALAEGIRARNPSVKTTVIREKLDRQSAIDLIQQYDIVLDATDNVSIRYALSDACVATGRVLVSGSALGWHGQLTIYNGSEDGPCYRCLHPRPPPPQTVGSCGSSGVVAMIPGLIGLLQALETVKLIMFGTSALIGNLLSLNGRTAEFRTSRMRWRRPPGKCLCAPLADSEAFAFADRKPIPLVDPRQGAPLPANPTSIIIAQVAKQLASPNARQQELELIRAWSAHLSAPGWELFPGLAQKLHPDFNCGMYVHPVGQPGLSNARLTAGDVRDLLSAADREGLACGRIAGDSESCCADAGCRPVWRLRSAVALSAGSCLAPAVPGQPAGSAPALSQLEAGLVVELLDVRPATHWNMAHLAGTTRTCDSAPFALLFSLPVTLLLAIPPLPPPLPPPHTHTQPQPHMCARARTRSLDVEMSNLKKHQASPSVDLTITLCRRGNESQRARDHFETTHAPGLYADMIGGFTAWANQVDPGFPRYF</sequence>
<evidence type="ECO:0000259" key="1">
    <source>
        <dbReference type="Pfam" id="PF00899"/>
    </source>
</evidence>
<dbReference type="GO" id="GO:0042292">
    <property type="term" value="F:URM1 activating enzyme activity"/>
    <property type="evidence" value="ECO:0007669"/>
    <property type="project" value="TreeGrafter"/>
</dbReference>
<dbReference type="PANTHER" id="PTHR10953:SF102">
    <property type="entry name" value="ADENYLYLTRANSFERASE AND SULFURTRANSFERASE MOCS3"/>
    <property type="match status" value="1"/>
</dbReference>
<dbReference type="Gene3D" id="3.40.250.10">
    <property type="entry name" value="Rhodanese-like domain"/>
    <property type="match status" value="1"/>
</dbReference>
<dbReference type="SUPFAM" id="SSF69572">
    <property type="entry name" value="Activating enzymes of the ubiquitin-like proteins"/>
    <property type="match status" value="1"/>
</dbReference>